<organism evidence="1 2">
    <name type="scientific">Paludibaculum fermentans</name>
    <dbReference type="NCBI Taxonomy" id="1473598"/>
    <lineage>
        <taxon>Bacteria</taxon>
        <taxon>Pseudomonadati</taxon>
        <taxon>Acidobacteriota</taxon>
        <taxon>Terriglobia</taxon>
        <taxon>Bryobacterales</taxon>
        <taxon>Bryobacteraceae</taxon>
        <taxon>Paludibaculum</taxon>
    </lineage>
</organism>
<evidence type="ECO:0000313" key="2">
    <source>
        <dbReference type="Proteomes" id="UP000593892"/>
    </source>
</evidence>
<protein>
    <submittedName>
        <fullName evidence="1">Uncharacterized protein</fullName>
    </submittedName>
</protein>
<dbReference type="Gene3D" id="3.20.20.80">
    <property type="entry name" value="Glycosidases"/>
    <property type="match status" value="1"/>
</dbReference>
<evidence type="ECO:0000313" key="1">
    <source>
        <dbReference type="EMBL" id="QOY90277.1"/>
    </source>
</evidence>
<name>A0A7S7SLI1_PALFE</name>
<keyword evidence="2" id="KW-1185">Reference proteome</keyword>
<dbReference type="EMBL" id="CP063849">
    <property type="protein sequence ID" value="QOY90277.1"/>
    <property type="molecule type" value="Genomic_DNA"/>
</dbReference>
<reference evidence="1 2" key="1">
    <citation type="submission" date="2020-10" db="EMBL/GenBank/DDBJ databases">
        <title>Complete genome sequence of Paludibaculum fermentans P105T, a facultatively anaerobic acidobacterium capable of dissimilatory Fe(III) reduction.</title>
        <authorList>
            <person name="Dedysh S.N."/>
            <person name="Beletsky A.V."/>
            <person name="Kulichevskaya I.S."/>
            <person name="Mardanov A.V."/>
            <person name="Ravin N.V."/>
        </authorList>
    </citation>
    <scope>NUCLEOTIDE SEQUENCE [LARGE SCALE GENOMIC DNA]</scope>
    <source>
        <strain evidence="1 2">P105</strain>
    </source>
</reference>
<dbReference type="KEGG" id="pfer:IRI77_10070"/>
<gene>
    <name evidence="1" type="ORF">IRI77_10070</name>
</gene>
<proteinExistence type="predicted"/>
<dbReference type="InterPro" id="IPR017853">
    <property type="entry name" value="GH"/>
</dbReference>
<dbReference type="SUPFAM" id="SSF51445">
    <property type="entry name" value="(Trans)glycosidases"/>
    <property type="match status" value="1"/>
</dbReference>
<dbReference type="RefSeq" id="WP_194451942.1">
    <property type="nucleotide sequence ID" value="NZ_CP063849.1"/>
</dbReference>
<dbReference type="Proteomes" id="UP000593892">
    <property type="component" value="Chromosome"/>
</dbReference>
<accession>A0A7S7SLI1</accession>
<dbReference type="AlphaFoldDB" id="A0A7S7SLI1"/>
<sequence>MEISTGYLIGPKYDPRAFYLRASAGAAWQKSCSQPEYRRQVQGRLVGVTMDVVPAAGGAPAQGFDALPSSGLRLVRLVLQGEHHNSFQADGSISAAEKQRLDQILVSAAQQGIAVELVLFHADQDHNFDSPEAMLEAARHLTDWLIDRNHRHVILNPAADWSGQGWDFDSFVPNHLEKISEAIRERFQLRHTDYALPIALSARNRISENSRLVQDADVIIAQGDALGMDPRRVERPVLVEEADAGACAAVLARFSGCLLRGLPDAGTLRAVGPLMLKSYKP</sequence>